<dbReference type="AlphaFoldDB" id="A0A450V5W9"/>
<gene>
    <name evidence="3" type="ORF">BECKLFY1418A_GA0070994_11138</name>
</gene>
<name>A0A450V5W9_9GAMM</name>
<accession>A0A450V5W9</accession>
<evidence type="ECO:0000256" key="1">
    <source>
        <dbReference type="SAM" id="MobiDB-lite"/>
    </source>
</evidence>
<reference evidence="3" key="1">
    <citation type="submission" date="2019-02" db="EMBL/GenBank/DDBJ databases">
        <authorList>
            <person name="Gruber-Vodicka R. H."/>
            <person name="Seah K. B. B."/>
        </authorList>
    </citation>
    <scope>NUCLEOTIDE SEQUENCE</scope>
    <source>
        <strain evidence="3">BECK_M6</strain>
    </source>
</reference>
<organism evidence="3">
    <name type="scientific">Candidatus Kentrum sp. LFY</name>
    <dbReference type="NCBI Taxonomy" id="2126342"/>
    <lineage>
        <taxon>Bacteria</taxon>
        <taxon>Pseudomonadati</taxon>
        <taxon>Pseudomonadota</taxon>
        <taxon>Gammaproteobacteria</taxon>
        <taxon>Candidatus Kentrum</taxon>
    </lineage>
</organism>
<dbReference type="Pfam" id="PF22483">
    <property type="entry name" value="Mu-transpos_C_2"/>
    <property type="match status" value="1"/>
</dbReference>
<dbReference type="PANTHER" id="PTHR35004:SF8">
    <property type="entry name" value="TRANSPOSASE RV3428C-RELATED"/>
    <property type="match status" value="1"/>
</dbReference>
<proteinExistence type="predicted"/>
<dbReference type="InterPro" id="IPR054353">
    <property type="entry name" value="IstA-like_C"/>
</dbReference>
<sequence length="336" mass="38680">MPRRLGARGFPIGLPRTKGPFVFSAGYLPENYWYRTTYVAPSKGPAATHRNPTDTYQELARHYGTAIVPARPYKPKDKTKVEAAVLLVERWILARLRHCTFFSLLELNEAIRELLEELNIRPFQKLPGCRKTTFEDLEHPVLRPLPSAPYDYAEWKQAKAAIDYHIEVNKHFYSVPYTLVGERLDVRIGGAVIEVFHKGKRVAAHPRTHTGDFSTLSEHMPKSHRKHLQWSPGRFLNWAKDIGPYTLEIVKRQLRDRPYPEHGYRACLELLDQAHRYSQPRLEAACKRALAIGSPTYHSIASILKKGLDRQSLDENQPTQGKLPLHGNVRSPHYYH</sequence>
<dbReference type="EMBL" id="CAADFH010000113">
    <property type="protein sequence ID" value="VFK00202.1"/>
    <property type="molecule type" value="Genomic_DNA"/>
</dbReference>
<feature type="domain" description="Transposase for insertion sequence element IS21-like C-terminal" evidence="2">
    <location>
        <begin position="145"/>
        <end position="208"/>
    </location>
</feature>
<dbReference type="PANTHER" id="PTHR35004">
    <property type="entry name" value="TRANSPOSASE RV3428C-RELATED"/>
    <property type="match status" value="1"/>
</dbReference>
<evidence type="ECO:0000313" key="3">
    <source>
        <dbReference type="EMBL" id="VFK00202.1"/>
    </source>
</evidence>
<evidence type="ECO:0000259" key="2">
    <source>
        <dbReference type="Pfam" id="PF22483"/>
    </source>
</evidence>
<feature type="region of interest" description="Disordered" evidence="1">
    <location>
        <begin position="313"/>
        <end position="336"/>
    </location>
</feature>
<protein>
    <recommendedName>
        <fullName evidence="2">Transposase for insertion sequence element IS21-like C-terminal domain-containing protein</fullName>
    </recommendedName>
</protein>